<organism evidence="5 6">
    <name type="scientific">Geotrichum candidum</name>
    <name type="common">Oospora lactis</name>
    <name type="synonym">Dipodascus geotrichum</name>
    <dbReference type="NCBI Taxonomy" id="1173061"/>
    <lineage>
        <taxon>Eukaryota</taxon>
        <taxon>Fungi</taxon>
        <taxon>Dikarya</taxon>
        <taxon>Ascomycota</taxon>
        <taxon>Saccharomycotina</taxon>
        <taxon>Dipodascomycetes</taxon>
        <taxon>Dipodascales</taxon>
        <taxon>Dipodascaceae</taxon>
        <taxon>Geotrichum</taxon>
    </lineage>
</organism>
<feature type="compositionally biased region" description="Low complexity" evidence="2">
    <location>
        <begin position="973"/>
        <end position="982"/>
    </location>
</feature>
<sequence>MKQYFPFPTLESASGILLQSTAHVYIPAYNYRTDPFGSSSSANKRNDNIDDNESSFQSPFTPQWLKVKLELMKNGILHFYEFETDTLIYKIDIKDNLASGIRRLDYSVFHSFNVLYIGDFSAIILNQKHSKSAVGPWLLRSTMHTHSFPYHKHHHHHKHPQCYHQHTLIKHTKFNTCKSDSAIYLKLENEESYHQWFISLKSLTRIHVYSPSTGDLEKSFRIARLIEIRILEAKLDFSQAPEHSDFVSKYKNPRVYVEGCCYNRVWCRTSVSKPTKVPFWREDFKFNDITSPHIPNIVFYIRHRSSAEGDDPKDDLLLGVVELTEDQLKSNGDSEIWYKFKTGDLIQGSLCLKIRLEELNVVSVHHYEEVQKSLSEISDQTLALLAMSENHIQRSDLSPVSDICLNISLATSTVMPVVRWINALISQEIEKTRVYVVKKQGRDCFKSYCTKEQHEYKRNYVNTMFRGNTILTKSLEKFMRLVGHSYLKRIIGSFVLDVVNEQPELEIDPSRLGISTFKFEDMSEEERKIIESNQARLFKFSTQLWESIRDTVDDLPMSFKLIFKHLGFELTNILQQSKTGIDNSVAGFLFLRYFCPGLLNPKLFGFVDSQQASLVQRPLTLITKIIMAFASRSRFGMKEPWLVPMNVFIDEHESELLEYFDKVTLAEEDSNKIAAVIDSADFTLGVLPKNFTMTAIPSPLHENVQNLFLLDQHLNFARYFEIWRKLIQPNKESIHKTIKSFLEERSEILHPENEESEEEYEDIYNVLDVIVVDSPAPVNNISFDEAWAQLTALHEKVEACCKKVDHIVHELNKKEKFDPHEVPAYAKHISISWDPYQGVLHYIPGIRAHNDNQATQVLSGPLEIEESGMRDADPRDIILETGNDMKIGSSYASKLSSFDRQRFEDDDHCELRGVSSKNSATDATASAPDITTLSLNSQLHLSTEKSNSSLPDLDTGTPKQCENKRSNSIGCKSTTTSSAASSKMRTPSPSKLNQESPSASTGEISSHSHHSSGSRRLPRWFRSWH</sequence>
<gene>
    <name evidence="5" type="ORF">BN980_GECA02s06406g</name>
</gene>
<feature type="compositionally biased region" description="Polar residues" evidence="2">
    <location>
        <begin position="941"/>
        <end position="950"/>
    </location>
</feature>
<dbReference type="Pfam" id="PF00616">
    <property type="entry name" value="RasGAP"/>
    <property type="match status" value="1"/>
</dbReference>
<keyword evidence="6" id="KW-1185">Reference proteome</keyword>
<dbReference type="Gene3D" id="2.60.40.150">
    <property type="entry name" value="C2 domain"/>
    <property type="match status" value="1"/>
</dbReference>
<feature type="domain" description="C2" evidence="3">
    <location>
        <begin position="212"/>
        <end position="338"/>
    </location>
</feature>
<dbReference type="InterPro" id="IPR000008">
    <property type="entry name" value="C2_dom"/>
</dbReference>
<feature type="region of interest" description="Disordered" evidence="2">
    <location>
        <begin position="941"/>
        <end position="1025"/>
    </location>
</feature>
<dbReference type="SUPFAM" id="SSF49562">
    <property type="entry name" value="C2 domain (Calcium/lipid-binding domain, CaLB)"/>
    <property type="match status" value="1"/>
</dbReference>
<dbReference type="STRING" id="1173061.A0A0J9X4V9"/>
<feature type="compositionally biased region" description="Basic residues" evidence="2">
    <location>
        <begin position="1007"/>
        <end position="1025"/>
    </location>
</feature>
<dbReference type="GO" id="GO:0005096">
    <property type="term" value="F:GTPase activator activity"/>
    <property type="evidence" value="ECO:0007669"/>
    <property type="project" value="UniProtKB-KW"/>
</dbReference>
<proteinExistence type="predicted"/>
<dbReference type="InterPro" id="IPR035892">
    <property type="entry name" value="C2_domain_sf"/>
</dbReference>
<accession>A0A0J9X4V9</accession>
<feature type="compositionally biased region" description="Polar residues" evidence="2">
    <location>
        <begin position="983"/>
        <end position="1004"/>
    </location>
</feature>
<comment type="caution">
    <text evidence="5">The sequence shown here is derived from an EMBL/GenBank/DDBJ whole genome shotgun (WGS) entry which is preliminary data.</text>
</comment>
<dbReference type="OrthoDB" id="775356at2759"/>
<dbReference type="SUPFAM" id="SSF48350">
    <property type="entry name" value="GTPase activation domain, GAP"/>
    <property type="match status" value="1"/>
</dbReference>
<dbReference type="PANTHER" id="PTHR10194">
    <property type="entry name" value="RAS GTPASE-ACTIVATING PROTEINS"/>
    <property type="match status" value="1"/>
</dbReference>
<dbReference type="PROSITE" id="PS50018">
    <property type="entry name" value="RAS_GTPASE_ACTIV_2"/>
    <property type="match status" value="1"/>
</dbReference>
<evidence type="ECO:0000259" key="4">
    <source>
        <dbReference type="PROSITE" id="PS50018"/>
    </source>
</evidence>
<evidence type="ECO:0000256" key="1">
    <source>
        <dbReference type="ARBA" id="ARBA00022468"/>
    </source>
</evidence>
<dbReference type="AlphaFoldDB" id="A0A0J9X4V9"/>
<evidence type="ECO:0000259" key="3">
    <source>
        <dbReference type="PROSITE" id="PS50004"/>
    </source>
</evidence>
<dbReference type="EMBL" id="CCBN010000002">
    <property type="protein sequence ID" value="CDO52139.1"/>
    <property type="molecule type" value="Genomic_DNA"/>
</dbReference>
<dbReference type="Gene3D" id="1.10.506.10">
    <property type="entry name" value="GTPase Activation - p120gap, domain 1"/>
    <property type="match status" value="1"/>
</dbReference>
<dbReference type="InterPro" id="IPR001936">
    <property type="entry name" value="RasGAP_dom"/>
</dbReference>
<evidence type="ECO:0000256" key="2">
    <source>
        <dbReference type="SAM" id="MobiDB-lite"/>
    </source>
</evidence>
<evidence type="ECO:0000313" key="5">
    <source>
        <dbReference type="EMBL" id="CDO52139.1"/>
    </source>
</evidence>
<dbReference type="Proteomes" id="UP000242525">
    <property type="component" value="Unassembled WGS sequence"/>
</dbReference>
<name>A0A0J9X4V9_GEOCN</name>
<protein>
    <submittedName>
        <fullName evidence="5">Similar to Saccharomyces cerevisiae YKL092C BUD2 GTPase activating factor for Rsr1p/Bud1p</fullName>
    </submittedName>
</protein>
<dbReference type="CDD" id="cd00030">
    <property type="entry name" value="C2"/>
    <property type="match status" value="1"/>
</dbReference>
<reference evidence="5" key="1">
    <citation type="submission" date="2014-03" db="EMBL/GenBank/DDBJ databases">
        <authorList>
            <person name="Casaregola S."/>
        </authorList>
    </citation>
    <scope>NUCLEOTIDE SEQUENCE [LARGE SCALE GENOMIC DNA]</scope>
    <source>
        <strain evidence="5">CLIB 918</strain>
    </source>
</reference>
<evidence type="ECO:0000313" key="6">
    <source>
        <dbReference type="Proteomes" id="UP000242525"/>
    </source>
</evidence>
<dbReference type="PROSITE" id="PS50004">
    <property type="entry name" value="C2"/>
    <property type="match status" value="1"/>
</dbReference>
<dbReference type="Pfam" id="PF00168">
    <property type="entry name" value="C2"/>
    <property type="match status" value="1"/>
</dbReference>
<dbReference type="InterPro" id="IPR008936">
    <property type="entry name" value="Rho_GTPase_activation_prot"/>
</dbReference>
<dbReference type="PANTHER" id="PTHR10194:SF60">
    <property type="entry name" value="RAS GTPASE-ACTIVATING PROTEIN RASKOL"/>
    <property type="match status" value="1"/>
</dbReference>
<dbReference type="SMART" id="SM00323">
    <property type="entry name" value="RasGAP"/>
    <property type="match status" value="1"/>
</dbReference>
<dbReference type="InterPro" id="IPR039360">
    <property type="entry name" value="Ras_GTPase"/>
</dbReference>
<keyword evidence="1" id="KW-0343">GTPase activation</keyword>
<feature type="domain" description="Ras-GAP" evidence="4">
    <location>
        <begin position="421"/>
        <end position="631"/>
    </location>
</feature>